<gene>
    <name evidence="1" type="ORF">IWX46DRAFT_578498</name>
</gene>
<evidence type="ECO:0000313" key="1">
    <source>
        <dbReference type="EMBL" id="KAK7552506.1"/>
    </source>
</evidence>
<keyword evidence="2" id="KW-1185">Reference proteome</keyword>
<reference evidence="1 2" key="1">
    <citation type="submission" date="2024-04" db="EMBL/GenBank/DDBJ databases">
        <title>Phyllosticta paracitricarpa is synonymous to the EU quarantine fungus P. citricarpa based on phylogenomic analyses.</title>
        <authorList>
            <consortium name="Lawrence Berkeley National Laboratory"/>
            <person name="Van Ingen-Buijs V.A."/>
            <person name="Van Westerhoven A.C."/>
            <person name="Haridas S."/>
            <person name="Skiadas P."/>
            <person name="Martin F."/>
            <person name="Groenewald J.Z."/>
            <person name="Crous P.W."/>
            <person name="Seidl M.F."/>
        </authorList>
    </citation>
    <scope>NUCLEOTIDE SEQUENCE [LARGE SCALE GENOMIC DNA]</scope>
    <source>
        <strain evidence="1 2">CBS 122670</strain>
    </source>
</reference>
<organism evidence="1 2">
    <name type="scientific">Phyllosticta citricarpa</name>
    <dbReference type="NCBI Taxonomy" id="55181"/>
    <lineage>
        <taxon>Eukaryota</taxon>
        <taxon>Fungi</taxon>
        <taxon>Dikarya</taxon>
        <taxon>Ascomycota</taxon>
        <taxon>Pezizomycotina</taxon>
        <taxon>Dothideomycetes</taxon>
        <taxon>Dothideomycetes incertae sedis</taxon>
        <taxon>Botryosphaeriales</taxon>
        <taxon>Phyllostictaceae</taxon>
        <taxon>Phyllosticta</taxon>
    </lineage>
</organism>
<protein>
    <recommendedName>
        <fullName evidence="3">Secreted protein</fullName>
    </recommendedName>
</protein>
<dbReference type="EMBL" id="JBBPDW010000005">
    <property type="protein sequence ID" value="KAK7552506.1"/>
    <property type="molecule type" value="Genomic_DNA"/>
</dbReference>
<name>A0ABR1MPS2_9PEZI</name>
<evidence type="ECO:0000313" key="2">
    <source>
        <dbReference type="Proteomes" id="UP001365128"/>
    </source>
</evidence>
<comment type="caution">
    <text evidence="1">The sequence shown here is derived from an EMBL/GenBank/DDBJ whole genome shotgun (WGS) entry which is preliminary data.</text>
</comment>
<proteinExistence type="predicted"/>
<dbReference type="Proteomes" id="UP001365128">
    <property type="component" value="Unassembled WGS sequence"/>
</dbReference>
<accession>A0ABR1MPS2</accession>
<evidence type="ECO:0008006" key="3">
    <source>
        <dbReference type="Google" id="ProtNLM"/>
    </source>
</evidence>
<sequence length="155" mass="17299">MAWTPVVGLLANPPLFAVVRVTTGKTEELGTAHGKCFSCRPEVVMMRECVVFLRGRKAVNQGQSLNQKNLSVWLKRRATKEPQHACDAIPKTIINDPNSKRKTLFRERSCCSWTSETGSILGTNKLGKADHVLHQRLLGNVQRTPPARVSHKFLV</sequence>